<dbReference type="EMBL" id="BBNS01000003">
    <property type="protein sequence ID" value="GAL69911.1"/>
    <property type="molecule type" value="Genomic_DNA"/>
</dbReference>
<organism evidence="1 2">
    <name type="scientific">Jejuia pallidilutea</name>
    <dbReference type="NCBI Taxonomy" id="504487"/>
    <lineage>
        <taxon>Bacteria</taxon>
        <taxon>Pseudomonadati</taxon>
        <taxon>Bacteroidota</taxon>
        <taxon>Flavobacteriia</taxon>
        <taxon>Flavobacteriales</taxon>
        <taxon>Flavobacteriaceae</taxon>
        <taxon>Jejuia</taxon>
    </lineage>
</organism>
<evidence type="ECO:0000313" key="1">
    <source>
        <dbReference type="EMBL" id="GAL69911.1"/>
    </source>
</evidence>
<dbReference type="SUPFAM" id="SSF53187">
    <property type="entry name" value="Zn-dependent exopeptidases"/>
    <property type="match status" value="1"/>
</dbReference>
<sequence length="135" mass="15459">MFAFALTSQNNTELSYYLPQNVTYNTNIPTPESVIGHPVGKWHVTHDKLVQYMYALAEASDRIAIENRGKTFEDRPLLLLTITSPENIKNIETIRNNHIEATNTDTAINTKNRPIVVYQAIPFMVTSQVVPMRYY</sequence>
<gene>
    <name evidence="1" type="ORF">JCM19302_806</name>
</gene>
<evidence type="ECO:0000313" key="2">
    <source>
        <dbReference type="Proteomes" id="UP000029646"/>
    </source>
</evidence>
<comment type="caution">
    <text evidence="1">The sequence shown here is derived from an EMBL/GenBank/DDBJ whole genome shotgun (WGS) entry which is preliminary data.</text>
</comment>
<keyword evidence="1" id="KW-0121">Carboxypeptidase</keyword>
<dbReference type="AlphaFoldDB" id="A0A090VYZ6"/>
<keyword evidence="1" id="KW-0645">Protease</keyword>
<dbReference type="GO" id="GO:0004180">
    <property type="term" value="F:carboxypeptidase activity"/>
    <property type="evidence" value="ECO:0007669"/>
    <property type="project" value="UniProtKB-KW"/>
</dbReference>
<proteinExistence type="predicted"/>
<dbReference type="Gene3D" id="3.40.630.10">
    <property type="entry name" value="Zn peptidases"/>
    <property type="match status" value="1"/>
</dbReference>
<dbReference type="Proteomes" id="UP000029646">
    <property type="component" value="Unassembled WGS sequence"/>
</dbReference>
<keyword evidence="1" id="KW-0378">Hydrolase</keyword>
<accession>A0A090VYZ6</accession>
<reference evidence="1 2" key="1">
    <citation type="journal article" date="2014" name="Genome Announc.">
        <title>Draft Genome Sequence of Marine Flavobacterium Jejuia pallidilutea Strain 11shimoA1 and Pigmentation Mutants.</title>
        <authorList>
            <person name="Takatani N."/>
            <person name="Nakanishi M."/>
            <person name="Meirelles P."/>
            <person name="Mino S."/>
            <person name="Suda W."/>
            <person name="Oshima K."/>
            <person name="Hattori M."/>
            <person name="Ohkuma M."/>
            <person name="Hosokawa M."/>
            <person name="Miyashita K."/>
            <person name="Thompson F.L."/>
            <person name="Niwa A."/>
            <person name="Sawabe T."/>
            <person name="Sawabe T."/>
        </authorList>
    </citation>
    <scope>NUCLEOTIDE SEQUENCE [LARGE SCALE GENOMIC DNA]</scope>
    <source>
        <strain evidence="2">JCM19302</strain>
    </source>
</reference>
<protein>
    <submittedName>
        <fullName evidence="1">Secreted protein containing N-terminal zinc-dependent carboxypeptidase related domain</fullName>
    </submittedName>
</protein>
<name>A0A090VYZ6_9FLAO</name>